<protein>
    <recommendedName>
        <fullName evidence="2">DsrE family protein</fullName>
    </recommendedName>
</protein>
<evidence type="ECO:0008006" key="2">
    <source>
        <dbReference type="Google" id="ProtNLM"/>
    </source>
</evidence>
<name>A0A1S7LFJ9_MAGMO</name>
<organism evidence="1">
    <name type="scientific">Magnetococcus massalia (strain MO-1)</name>
    <dbReference type="NCBI Taxonomy" id="451514"/>
    <lineage>
        <taxon>Bacteria</taxon>
        <taxon>Pseudomonadati</taxon>
        <taxon>Pseudomonadota</taxon>
        <taxon>Magnetococcia</taxon>
        <taxon>Magnetococcales</taxon>
        <taxon>Magnetococcaceae</taxon>
        <taxon>Magnetococcus</taxon>
    </lineage>
</organism>
<accession>A0A1S7LFJ9</accession>
<dbReference type="InterPro" id="IPR027396">
    <property type="entry name" value="DsrEFH-like"/>
</dbReference>
<dbReference type="SUPFAM" id="SSF75169">
    <property type="entry name" value="DsrEFH-like"/>
    <property type="match status" value="1"/>
</dbReference>
<gene>
    <name evidence="1" type="ORF">MAGMO_1104</name>
</gene>
<proteinExistence type="predicted"/>
<dbReference type="EMBL" id="LO017727">
    <property type="protein sequence ID" value="CRH05298.1"/>
    <property type="molecule type" value="Genomic_DNA"/>
</dbReference>
<sequence length="179" mass="20255">MNEMQTMKRPTLLPMIIALTVMMAALIMMITSTLFAAEPLNDEDALKGLKSGKVVWDINMGDAQKMALYLKVIRQTYDDLKRQGVEPEMVFTFRGFSVKVVSTTPDILPLDRQLYQEEVWEILREMQQRPGVRMEACNVATSLFGVENRSLLKKVKAVGNTFVSLIGYQAKGFAIIPIY</sequence>
<dbReference type="AlphaFoldDB" id="A0A1S7LFJ9"/>
<reference evidence="1" key="1">
    <citation type="submission" date="2015-04" db="EMBL/GenBank/DDBJ databases">
        <authorList>
            <person name="Syromyatnikov M.Y."/>
            <person name="Popov V.N."/>
        </authorList>
    </citation>
    <scope>NUCLEOTIDE SEQUENCE</scope>
    <source>
        <strain evidence="1">MO-1</strain>
    </source>
</reference>
<dbReference type="Gene3D" id="3.40.1260.10">
    <property type="entry name" value="DsrEFH-like"/>
    <property type="match status" value="1"/>
</dbReference>
<evidence type="ECO:0000313" key="1">
    <source>
        <dbReference type="EMBL" id="CRH05298.1"/>
    </source>
</evidence>